<dbReference type="Pfam" id="PF06039">
    <property type="entry name" value="Mqo"/>
    <property type="match status" value="1"/>
</dbReference>
<evidence type="ECO:0000256" key="11">
    <source>
        <dbReference type="SAM" id="Phobius"/>
    </source>
</evidence>
<evidence type="ECO:0000256" key="5">
    <source>
        <dbReference type="ARBA" id="ARBA00022532"/>
    </source>
</evidence>
<evidence type="ECO:0000313" key="13">
    <source>
        <dbReference type="Proteomes" id="UP001256588"/>
    </source>
</evidence>
<feature type="region of interest" description="Disordered" evidence="10">
    <location>
        <begin position="532"/>
        <end position="567"/>
    </location>
</feature>
<keyword evidence="6 9" id="KW-0285">Flavoprotein</keyword>
<dbReference type="NCBIfam" id="NF003606">
    <property type="entry name" value="PRK05257.2-1"/>
    <property type="match status" value="1"/>
</dbReference>
<accession>A0ABU1XSC3</accession>
<keyword evidence="8 9" id="KW-0560">Oxidoreductase</keyword>
<keyword evidence="5 9" id="KW-0816">Tricarboxylic acid cycle</keyword>
<dbReference type="PANTHER" id="PTHR43104">
    <property type="entry name" value="L-2-HYDROXYGLUTARATE DEHYDROGENASE, MITOCHONDRIAL"/>
    <property type="match status" value="1"/>
</dbReference>
<dbReference type="NCBIfam" id="NF003603">
    <property type="entry name" value="PRK05257.1-1"/>
    <property type="match status" value="1"/>
</dbReference>
<gene>
    <name evidence="9" type="primary">mqo</name>
    <name evidence="12" type="ORF">J2W68_000372</name>
</gene>
<protein>
    <recommendedName>
        <fullName evidence="9">Probable malate:quinone oxidoreductase</fullName>
        <ecNumber evidence="9">1.1.5.4</ecNumber>
    </recommendedName>
    <alternativeName>
        <fullName evidence="9">MQO</fullName>
    </alternativeName>
    <alternativeName>
        <fullName evidence="9">Malate dehydrogenase [quinone]</fullName>
    </alternativeName>
</protein>
<evidence type="ECO:0000256" key="10">
    <source>
        <dbReference type="SAM" id="MobiDB-lite"/>
    </source>
</evidence>
<dbReference type="InterPro" id="IPR006231">
    <property type="entry name" value="MQO"/>
</dbReference>
<dbReference type="EMBL" id="JAVDWO010000001">
    <property type="protein sequence ID" value="MDR7191670.1"/>
    <property type="molecule type" value="Genomic_DNA"/>
</dbReference>
<comment type="cofactor">
    <cofactor evidence="2 9">
        <name>FAD</name>
        <dbReference type="ChEBI" id="CHEBI:57692"/>
    </cofactor>
</comment>
<dbReference type="Gene3D" id="3.50.50.60">
    <property type="entry name" value="FAD/NAD(P)-binding domain"/>
    <property type="match status" value="1"/>
</dbReference>
<evidence type="ECO:0000256" key="2">
    <source>
        <dbReference type="ARBA" id="ARBA00001974"/>
    </source>
</evidence>
<reference evidence="12 13" key="1">
    <citation type="submission" date="2023-07" db="EMBL/GenBank/DDBJ databases">
        <title>Sorghum-associated microbial communities from plants grown in Nebraska, USA.</title>
        <authorList>
            <person name="Schachtman D."/>
        </authorList>
    </citation>
    <scope>NUCLEOTIDE SEQUENCE [LARGE SCALE GENOMIC DNA]</scope>
    <source>
        <strain evidence="12 13">4099</strain>
    </source>
</reference>
<dbReference type="NCBIfam" id="NF003611">
    <property type="entry name" value="PRK05257.3-2"/>
    <property type="match status" value="1"/>
</dbReference>
<dbReference type="SUPFAM" id="SSF51905">
    <property type="entry name" value="FAD/NAD(P)-binding domain"/>
    <property type="match status" value="1"/>
</dbReference>
<sequence length="567" mass="62228">MKKFLKALVGLVVLVAIAAGLFLYWPLFERAPPEPENAEPVDVVLIGAGVMSVTLATYLQELEPDWRIEMYERLDGVSLESSDGWNNAGTGHSGFAELNYTPEREDGSIETARAVDIAEQFEISRQFWSHQVEAGRLGTPGEFINATPHMSFVWGDANIDYLRRRHAALAKEPLFNGMVYSEDPQQIAAWAPLMMQGRDPAQKIAATWMPLGTDVNFGVITRQLTQALERSPNFGLHLRHEVRKLQREDDGTWIVAVHDLATDTTRSIRTKFVFVGAGGAALTMLQHSGIPEAANYGGFPVGGQFLAADNPAVTARHEVKAYGKAEEGSPPMSVPHLDARMLDGKPVLLFGPFALQSTRFLKHGSWFDLFSSVNNHNVAGMMRVGAENRDLVGYLISQARLSDADRMAELQKYYPGAQPADWRLVTAGQRVQVIKRDPEQGAILQFGTEIVTDADGSIAALLGASPGASTSPKIMLDVMRKVYPTQMEGPWRERIEQIVPSFGQTLNTDVALTNRIRGMTSRVLQLPYHEVPGAAVGDGQPPAANDELHGPDEGPDEVDLDRRTQAL</sequence>
<name>A0ABU1XSC3_9GAMM</name>
<dbReference type="NCBIfam" id="NF003605">
    <property type="entry name" value="PRK05257.1-4"/>
    <property type="match status" value="1"/>
</dbReference>
<evidence type="ECO:0000256" key="3">
    <source>
        <dbReference type="ARBA" id="ARBA00005012"/>
    </source>
</evidence>
<dbReference type="Proteomes" id="UP001256588">
    <property type="component" value="Unassembled WGS sequence"/>
</dbReference>
<comment type="catalytic activity">
    <reaction evidence="1 9">
        <text>(S)-malate + a quinone = a quinol + oxaloacetate</text>
        <dbReference type="Rhea" id="RHEA:46012"/>
        <dbReference type="ChEBI" id="CHEBI:15589"/>
        <dbReference type="ChEBI" id="CHEBI:16452"/>
        <dbReference type="ChEBI" id="CHEBI:24646"/>
        <dbReference type="ChEBI" id="CHEBI:132124"/>
        <dbReference type="EC" id="1.1.5.4"/>
    </reaction>
</comment>
<evidence type="ECO:0000256" key="8">
    <source>
        <dbReference type="ARBA" id="ARBA00023002"/>
    </source>
</evidence>
<dbReference type="EC" id="1.1.5.4" evidence="9"/>
<keyword evidence="13" id="KW-1185">Reference proteome</keyword>
<dbReference type="InterPro" id="IPR036188">
    <property type="entry name" value="FAD/NAD-bd_sf"/>
</dbReference>
<keyword evidence="11" id="KW-1133">Transmembrane helix</keyword>
<comment type="pathway">
    <text evidence="3 9">Carbohydrate metabolism; tricarboxylic acid cycle; oxaloacetate from (S)-malate (quinone route): step 1/1.</text>
</comment>
<proteinExistence type="inferred from homology"/>
<comment type="caution">
    <text evidence="12">The sequence shown here is derived from an EMBL/GenBank/DDBJ whole genome shotgun (WGS) entry which is preliminary data.</text>
</comment>
<comment type="similarity">
    <text evidence="4 9">Belongs to the MQO family.</text>
</comment>
<organism evidence="12 13">
    <name type="scientific">Luteimonas terrae</name>
    <dbReference type="NCBI Taxonomy" id="1530191"/>
    <lineage>
        <taxon>Bacteria</taxon>
        <taxon>Pseudomonadati</taxon>
        <taxon>Pseudomonadota</taxon>
        <taxon>Gammaproteobacteria</taxon>
        <taxon>Lysobacterales</taxon>
        <taxon>Lysobacteraceae</taxon>
        <taxon>Luteimonas</taxon>
    </lineage>
</organism>
<dbReference type="HAMAP" id="MF_00212">
    <property type="entry name" value="MQO"/>
    <property type="match status" value="1"/>
</dbReference>
<evidence type="ECO:0000256" key="6">
    <source>
        <dbReference type="ARBA" id="ARBA00022630"/>
    </source>
</evidence>
<keyword evidence="11" id="KW-0812">Transmembrane</keyword>
<evidence type="ECO:0000313" key="12">
    <source>
        <dbReference type="EMBL" id="MDR7191670.1"/>
    </source>
</evidence>
<dbReference type="RefSeq" id="WP_310232154.1">
    <property type="nucleotide sequence ID" value="NZ_JAVDWO010000001.1"/>
</dbReference>
<evidence type="ECO:0000256" key="9">
    <source>
        <dbReference type="HAMAP-Rule" id="MF_00212"/>
    </source>
</evidence>
<evidence type="ECO:0000256" key="1">
    <source>
        <dbReference type="ARBA" id="ARBA00001139"/>
    </source>
</evidence>
<dbReference type="PANTHER" id="PTHR43104:SF2">
    <property type="entry name" value="L-2-HYDROXYGLUTARATE DEHYDROGENASE, MITOCHONDRIAL"/>
    <property type="match status" value="1"/>
</dbReference>
<keyword evidence="7 9" id="KW-0274">FAD</keyword>
<evidence type="ECO:0000256" key="7">
    <source>
        <dbReference type="ARBA" id="ARBA00022827"/>
    </source>
</evidence>
<feature type="transmembrane region" description="Helical" evidence="11">
    <location>
        <begin position="7"/>
        <end position="28"/>
    </location>
</feature>
<dbReference type="Gene3D" id="3.30.9.10">
    <property type="entry name" value="D-Amino Acid Oxidase, subunit A, domain 2"/>
    <property type="match status" value="1"/>
</dbReference>
<dbReference type="NCBIfam" id="NF009875">
    <property type="entry name" value="PRK13339.1"/>
    <property type="match status" value="1"/>
</dbReference>
<evidence type="ECO:0000256" key="4">
    <source>
        <dbReference type="ARBA" id="ARBA00006389"/>
    </source>
</evidence>
<dbReference type="NCBIfam" id="TIGR01320">
    <property type="entry name" value="mal_quin_oxido"/>
    <property type="match status" value="1"/>
</dbReference>
<keyword evidence="11" id="KW-0472">Membrane</keyword>
<dbReference type="GO" id="GO:0008924">
    <property type="term" value="F:L-malate dehydrogenase (quinone) activity"/>
    <property type="evidence" value="ECO:0007669"/>
    <property type="project" value="UniProtKB-EC"/>
</dbReference>